<dbReference type="Proteomes" id="UP000316184">
    <property type="component" value="Unassembled WGS sequence"/>
</dbReference>
<feature type="domain" description="Transcription regulator PadR N-terminal" evidence="1">
    <location>
        <begin position="44"/>
        <end position="93"/>
    </location>
</feature>
<keyword evidence="3" id="KW-1185">Reference proteome</keyword>
<evidence type="ECO:0000313" key="3">
    <source>
        <dbReference type="Proteomes" id="UP000316184"/>
    </source>
</evidence>
<sequence>MSSTTYVEYWALRRTHALVQVAMALMTDPADHHWGYDTAKRAGVRSGVLYPMLTRMLDEGWLTDGWEDPAEIKEKRPPRRYYELTDKGRTELGALLADAQTDVRFGKLMEGFA</sequence>
<dbReference type="Gene3D" id="1.10.10.10">
    <property type="entry name" value="Winged helix-like DNA-binding domain superfamily/Winged helix DNA-binding domain"/>
    <property type="match status" value="1"/>
</dbReference>
<dbReference type="PANTHER" id="PTHR33169">
    <property type="entry name" value="PADR-FAMILY TRANSCRIPTIONAL REGULATOR"/>
    <property type="match status" value="1"/>
</dbReference>
<dbReference type="InterPro" id="IPR005149">
    <property type="entry name" value="Tscrpt_reg_PadR_N"/>
</dbReference>
<dbReference type="InterPro" id="IPR036388">
    <property type="entry name" value="WH-like_DNA-bd_sf"/>
</dbReference>
<dbReference type="Pfam" id="PF03551">
    <property type="entry name" value="PadR"/>
    <property type="match status" value="1"/>
</dbReference>
<protein>
    <submittedName>
        <fullName evidence="2">PadR family transcriptional regulator PadR</fullName>
    </submittedName>
</protein>
<dbReference type="PANTHER" id="PTHR33169:SF14">
    <property type="entry name" value="TRANSCRIPTIONAL REGULATOR RV3488"/>
    <property type="match status" value="1"/>
</dbReference>
<dbReference type="SUPFAM" id="SSF46785">
    <property type="entry name" value="Winged helix' DNA-binding domain"/>
    <property type="match status" value="1"/>
</dbReference>
<reference evidence="2 3" key="1">
    <citation type="submission" date="2019-06" db="EMBL/GenBank/DDBJ databases">
        <title>Sequencing the genomes of 1000 actinobacteria strains.</title>
        <authorList>
            <person name="Klenk H.-P."/>
        </authorList>
    </citation>
    <scope>NUCLEOTIDE SEQUENCE [LARGE SCALE GENOMIC DNA]</scope>
    <source>
        <strain evidence="2 3">DSM 46699</strain>
    </source>
</reference>
<dbReference type="InterPro" id="IPR052509">
    <property type="entry name" value="Metal_resp_DNA-bind_regulator"/>
</dbReference>
<dbReference type="InterPro" id="IPR036390">
    <property type="entry name" value="WH_DNA-bd_sf"/>
</dbReference>
<evidence type="ECO:0000259" key="1">
    <source>
        <dbReference type="Pfam" id="PF03551"/>
    </source>
</evidence>
<dbReference type="AlphaFoldDB" id="A0A561V7H4"/>
<evidence type="ECO:0000313" key="2">
    <source>
        <dbReference type="EMBL" id="TWG07566.1"/>
    </source>
</evidence>
<dbReference type="EMBL" id="VIWX01000001">
    <property type="protein sequence ID" value="TWG07566.1"/>
    <property type="molecule type" value="Genomic_DNA"/>
</dbReference>
<proteinExistence type="predicted"/>
<comment type="caution">
    <text evidence="2">The sequence shown here is derived from an EMBL/GenBank/DDBJ whole genome shotgun (WGS) entry which is preliminary data.</text>
</comment>
<accession>A0A561V7H4</accession>
<organism evidence="2 3">
    <name type="scientific">Saccharopolyspora dendranthemae</name>
    <dbReference type="NCBI Taxonomy" id="1181886"/>
    <lineage>
        <taxon>Bacteria</taxon>
        <taxon>Bacillati</taxon>
        <taxon>Actinomycetota</taxon>
        <taxon>Actinomycetes</taxon>
        <taxon>Pseudonocardiales</taxon>
        <taxon>Pseudonocardiaceae</taxon>
        <taxon>Saccharopolyspora</taxon>
    </lineage>
</organism>
<name>A0A561V7H4_9PSEU</name>
<gene>
    <name evidence="2" type="ORF">FHU35_11183</name>
</gene>